<dbReference type="eggNOG" id="KOG2590">
    <property type="taxonomic scope" value="Eukaryota"/>
</dbReference>
<evidence type="ECO:0000256" key="3">
    <source>
        <dbReference type="SAM" id="MobiDB-lite"/>
    </source>
</evidence>
<keyword evidence="6" id="KW-1185">Reference proteome</keyword>
<evidence type="ECO:0000259" key="4">
    <source>
        <dbReference type="PROSITE" id="PS50961"/>
    </source>
</evidence>
<sequence>MTTTVEAGAIQDPVAGNVADENRQPSGAGGSAGSCPKETKKEIVKLQPAPIPQNSPWKPVQMGTGAGRATEDGRWPSAHEVATKLADDGSGRGRSQPMVTTGKEKWVPMKPAMLVPGQGLRKMQRKKKNGQAVNGGAAKRKTGNKAPPSQQKRAPDSHRKAHDEASAASATPSAPEEHVEQRELGEQQQVPEAAEQGAEHPTQHMAQMQPQPRRRFYGGRQQHSADGHKQFVSRQYTGSGGQPRRNFHNRPHSSAYRPRVYSSQIDPMMAIDNIARQIEYYFSIENLKTDSYLQSLLNKEGWVSFSTIASFYRLIKLSWGGDNNLIMGALREIVSNDNATVDVARVVDPVLPETPVEAARFFGSYAVRAKAWEQWVLDKPKDWSPTLEILTGSALDEFRFIPLPVPIQPVAPAVDSAQLASAHSSATTDDCARVTESA</sequence>
<organism evidence="5 6">
    <name type="scientific">Eremothecium gossypii (strain ATCC 10895 / CBS 109.51 / FGSC 9923 / NRRL Y-1056)</name>
    <name type="common">Yeast</name>
    <name type="synonym">Ashbya gossypii</name>
    <dbReference type="NCBI Taxonomy" id="284811"/>
    <lineage>
        <taxon>Eukaryota</taxon>
        <taxon>Fungi</taxon>
        <taxon>Dikarya</taxon>
        <taxon>Ascomycota</taxon>
        <taxon>Saccharomycotina</taxon>
        <taxon>Saccharomycetes</taxon>
        <taxon>Saccharomycetales</taxon>
        <taxon>Saccharomycetaceae</taxon>
        <taxon>Eremothecium</taxon>
    </lineage>
</organism>
<dbReference type="InterPro" id="IPR036390">
    <property type="entry name" value="WH_DNA-bd_sf"/>
</dbReference>
<feature type="compositionally biased region" description="Basic and acidic residues" evidence="3">
    <location>
        <begin position="81"/>
        <end position="91"/>
    </location>
</feature>
<dbReference type="EMBL" id="AE016819">
    <property type="protein sequence ID" value="AAS54085.1"/>
    <property type="molecule type" value="Genomic_DNA"/>
</dbReference>
<keyword evidence="1 2" id="KW-0694">RNA-binding</keyword>
<dbReference type="SUPFAM" id="SSF46785">
    <property type="entry name" value="Winged helix' DNA-binding domain"/>
    <property type="match status" value="1"/>
</dbReference>
<dbReference type="SMART" id="SM00715">
    <property type="entry name" value="LA"/>
    <property type="match status" value="1"/>
</dbReference>
<dbReference type="KEGG" id="ago:AGOS_AFR713W"/>
<protein>
    <submittedName>
        <fullName evidence="5">AFR713Wp</fullName>
    </submittedName>
</protein>
<dbReference type="HOGENOM" id="CLU_039873_0_0_1"/>
<feature type="region of interest" description="Disordered" evidence="3">
    <location>
        <begin position="1"/>
        <end position="210"/>
    </location>
</feature>
<dbReference type="Pfam" id="PF05383">
    <property type="entry name" value="La"/>
    <property type="match status" value="1"/>
</dbReference>
<dbReference type="GO" id="GO:0003729">
    <property type="term" value="F:mRNA binding"/>
    <property type="evidence" value="ECO:0000318"/>
    <property type="project" value="GO_Central"/>
</dbReference>
<name>Q751W2_EREGS</name>
<evidence type="ECO:0000313" key="6">
    <source>
        <dbReference type="Proteomes" id="UP000000591"/>
    </source>
</evidence>
<evidence type="ECO:0000256" key="2">
    <source>
        <dbReference type="PROSITE-ProRule" id="PRU00332"/>
    </source>
</evidence>
<proteinExistence type="predicted"/>
<dbReference type="FunCoup" id="Q751W2">
    <property type="interactions" value="36"/>
</dbReference>
<reference evidence="5 6" key="1">
    <citation type="journal article" date="2004" name="Science">
        <title>The Ashbya gossypii genome as a tool for mapping the ancient Saccharomyces cerevisiae genome.</title>
        <authorList>
            <person name="Dietrich F.S."/>
            <person name="Voegeli S."/>
            <person name="Brachat S."/>
            <person name="Lerch A."/>
            <person name="Gates K."/>
            <person name="Steiner S."/>
            <person name="Mohr C."/>
            <person name="Pohlmann R."/>
            <person name="Luedi P."/>
            <person name="Choi S."/>
            <person name="Wing R.A."/>
            <person name="Flavier A."/>
            <person name="Gaffney T.D."/>
            <person name="Philippsen P."/>
        </authorList>
    </citation>
    <scope>NUCLEOTIDE SEQUENCE [LARGE SCALE GENOMIC DNA]</scope>
    <source>
        <strain evidence="6">ATCC 10895 / CBS 109.51 / FGSC 9923 / NRRL Y-1056</strain>
    </source>
</reference>
<dbReference type="InterPro" id="IPR006630">
    <property type="entry name" value="La_HTH"/>
</dbReference>
<dbReference type="AlphaFoldDB" id="Q751W2"/>
<dbReference type="OMA" id="FYRIVNM"/>
<feature type="region of interest" description="Disordered" evidence="3">
    <location>
        <begin position="233"/>
        <end position="258"/>
    </location>
</feature>
<dbReference type="STRING" id="284811.Q751W2"/>
<dbReference type="InterPro" id="IPR036388">
    <property type="entry name" value="WH-like_DNA-bd_sf"/>
</dbReference>
<gene>
    <name evidence="5" type="ORF">AGOS_AFR713W</name>
</gene>
<dbReference type="GO" id="GO:0005634">
    <property type="term" value="C:nucleus"/>
    <property type="evidence" value="ECO:0000318"/>
    <property type="project" value="GO_Central"/>
</dbReference>
<dbReference type="PANTHER" id="PTHR22792">
    <property type="entry name" value="LUPUS LA PROTEIN-RELATED"/>
    <property type="match status" value="1"/>
</dbReference>
<dbReference type="InterPro" id="IPR045180">
    <property type="entry name" value="La_dom_prot"/>
</dbReference>
<dbReference type="Gene3D" id="1.10.10.10">
    <property type="entry name" value="Winged helix-like DNA-binding domain superfamily/Winged helix DNA-binding domain"/>
    <property type="match status" value="1"/>
</dbReference>
<accession>Q751W2</accession>
<dbReference type="PANTHER" id="PTHR22792:SF140">
    <property type="entry name" value="ACHILLES, ISOFORM A"/>
    <property type="match status" value="1"/>
</dbReference>
<evidence type="ECO:0000256" key="1">
    <source>
        <dbReference type="ARBA" id="ARBA00022884"/>
    </source>
</evidence>
<dbReference type="InParanoid" id="Q751W2"/>
<dbReference type="RefSeq" id="NP_986261.1">
    <property type="nucleotide sequence ID" value="NM_212397.1"/>
</dbReference>
<feature type="compositionally biased region" description="Basic and acidic residues" evidence="3">
    <location>
        <begin position="153"/>
        <end position="165"/>
    </location>
</feature>
<dbReference type="Proteomes" id="UP000000591">
    <property type="component" value="Chromosome VI"/>
</dbReference>
<reference evidence="6" key="2">
    <citation type="journal article" date="2013" name="G3 (Bethesda)">
        <title>Genomes of Ashbya fungi isolated from insects reveal four mating-type loci, numerous translocations, lack of transposons, and distinct gene duplications.</title>
        <authorList>
            <person name="Dietrich F.S."/>
            <person name="Voegeli S."/>
            <person name="Kuo S."/>
            <person name="Philippsen P."/>
        </authorList>
    </citation>
    <scope>GENOME REANNOTATION</scope>
    <source>
        <strain evidence="6">ATCC 10895 / CBS 109.51 / FGSC 9923 / NRRL Y-1056</strain>
    </source>
</reference>
<dbReference type="GeneID" id="4622550"/>
<evidence type="ECO:0000313" key="5">
    <source>
        <dbReference type="EMBL" id="AAS54085.1"/>
    </source>
</evidence>
<dbReference type="CDD" id="cd07323">
    <property type="entry name" value="LAM"/>
    <property type="match status" value="1"/>
</dbReference>
<dbReference type="PROSITE" id="PS50961">
    <property type="entry name" value="HTH_LA"/>
    <property type="match status" value="1"/>
</dbReference>
<feature type="domain" description="HTH La-type RNA-binding" evidence="4">
    <location>
        <begin position="264"/>
        <end position="360"/>
    </location>
</feature>
<feature type="compositionally biased region" description="Basic and acidic residues" evidence="3">
    <location>
        <begin position="175"/>
        <end position="185"/>
    </location>
</feature>
<dbReference type="OrthoDB" id="340227at2759"/>